<evidence type="ECO:0000313" key="4">
    <source>
        <dbReference type="Proteomes" id="UP000248291"/>
    </source>
</evidence>
<dbReference type="Proteomes" id="UP000248291">
    <property type="component" value="Unassembled WGS sequence"/>
</dbReference>
<sequence length="97" mass="10764">MGAIVRCSASRTAFPRWSVGNDHLNDHYRAALRVACRSGRSASSLTMQRESRTAFPRWSVENDHLNDHYRAALRVACRSGRSASSLTTQSAAIAFPR</sequence>
<evidence type="ECO:0000313" key="3">
    <source>
        <dbReference type="Proteomes" id="UP000247480"/>
    </source>
</evidence>
<reference evidence="1 3" key="1">
    <citation type="submission" date="2018-04" db="EMBL/GenBank/DDBJ databases">
        <title>Draft genome sequence of Pseudomonas syringae pv. actinidiae biovar 1 strains isolated from kiwifruit in Kagawa prefecture.</title>
        <authorList>
            <person name="Tabuchi M."/>
            <person name="Saito M."/>
            <person name="Fujiwara S."/>
            <person name="Sasa N."/>
            <person name="Akimitsu K."/>
            <person name="Gomi K."/>
            <person name="Konishi-Sugita S."/>
            <person name="Hamano K."/>
            <person name="Kataoka I."/>
        </authorList>
    </citation>
    <scope>NUCLEOTIDE SEQUENCE [LARGE SCALE GENOMIC DNA]</scope>
    <source>
        <strain evidence="1 3">MAFF212206</strain>
    </source>
</reference>
<dbReference type="AlphaFoldDB" id="A0A2V0QU24"/>
<name>A0A2V0QU24_PSESF</name>
<proteinExistence type="predicted"/>
<accession>A0A2V0QU24</accession>
<dbReference type="EMBL" id="BGKA01000207">
    <property type="protein sequence ID" value="GBH19365.1"/>
    <property type="molecule type" value="Genomic_DNA"/>
</dbReference>
<organism evidence="1 3">
    <name type="scientific">Pseudomonas syringae pv. actinidiae</name>
    <dbReference type="NCBI Taxonomy" id="103796"/>
    <lineage>
        <taxon>Bacteria</taxon>
        <taxon>Pseudomonadati</taxon>
        <taxon>Pseudomonadota</taxon>
        <taxon>Gammaproteobacteria</taxon>
        <taxon>Pseudomonadales</taxon>
        <taxon>Pseudomonadaceae</taxon>
        <taxon>Pseudomonas</taxon>
        <taxon>Pseudomonas syringae</taxon>
    </lineage>
</organism>
<gene>
    <name evidence="1" type="ORF">KPSA1_05573</name>
    <name evidence="2" type="ORF">KPSA3_05374</name>
</gene>
<evidence type="ECO:0000313" key="2">
    <source>
        <dbReference type="EMBL" id="GBH19365.1"/>
    </source>
</evidence>
<protein>
    <submittedName>
        <fullName evidence="1">Uncharacterized conserved protein</fullName>
    </submittedName>
</protein>
<dbReference type="EMBL" id="BGJZ01000290">
    <property type="protein sequence ID" value="GBH12110.1"/>
    <property type="molecule type" value="Genomic_DNA"/>
</dbReference>
<evidence type="ECO:0000313" key="1">
    <source>
        <dbReference type="EMBL" id="GBH12110.1"/>
    </source>
</evidence>
<reference evidence="2 4" key="2">
    <citation type="submission" date="2018-04" db="EMBL/GenBank/DDBJ databases">
        <title>Draft genome sequence of Pseudomonas syringae pv. actinidiae biovar 3 strains isolated from kiwifruit in Kagawa prefecture.</title>
        <authorList>
            <person name="Tabuchi M."/>
            <person name="Saito M."/>
            <person name="Fujiwara S."/>
            <person name="Sasa N."/>
            <person name="Akimitsu K."/>
            <person name="Gomi K."/>
            <person name="Konishi-Sugita S."/>
            <person name="Hamano K."/>
            <person name="Kataoka I."/>
        </authorList>
    </citation>
    <scope>NUCLEOTIDE SEQUENCE [LARGE SCALE GENOMIC DNA]</scope>
    <source>
        <strain evidence="2 4">MAFF212211</strain>
    </source>
</reference>
<comment type="caution">
    <text evidence="1">The sequence shown here is derived from an EMBL/GenBank/DDBJ whole genome shotgun (WGS) entry which is preliminary data.</text>
</comment>
<dbReference type="Proteomes" id="UP000247480">
    <property type="component" value="Unassembled WGS sequence"/>
</dbReference>